<accession>A0ABQ9GN32</accession>
<feature type="compositionally biased region" description="Polar residues" evidence="1">
    <location>
        <begin position="112"/>
        <end position="121"/>
    </location>
</feature>
<comment type="caution">
    <text evidence="2">The sequence shown here is derived from an EMBL/GenBank/DDBJ whole genome shotgun (WGS) entry which is preliminary data.</text>
</comment>
<proteinExistence type="predicted"/>
<evidence type="ECO:0000313" key="3">
    <source>
        <dbReference type="Proteomes" id="UP001159363"/>
    </source>
</evidence>
<keyword evidence="3" id="KW-1185">Reference proteome</keyword>
<name>A0ABQ9GN32_9NEOP</name>
<dbReference type="EMBL" id="JARBHB010000010">
    <property type="protein sequence ID" value="KAJ8873412.1"/>
    <property type="molecule type" value="Genomic_DNA"/>
</dbReference>
<gene>
    <name evidence="2" type="ORF">PR048_024228</name>
</gene>
<evidence type="ECO:0000256" key="1">
    <source>
        <dbReference type="SAM" id="MobiDB-lite"/>
    </source>
</evidence>
<feature type="region of interest" description="Disordered" evidence="1">
    <location>
        <begin position="363"/>
        <end position="388"/>
    </location>
</feature>
<evidence type="ECO:0000313" key="2">
    <source>
        <dbReference type="EMBL" id="KAJ8873412.1"/>
    </source>
</evidence>
<organism evidence="2 3">
    <name type="scientific">Dryococelus australis</name>
    <dbReference type="NCBI Taxonomy" id="614101"/>
    <lineage>
        <taxon>Eukaryota</taxon>
        <taxon>Metazoa</taxon>
        <taxon>Ecdysozoa</taxon>
        <taxon>Arthropoda</taxon>
        <taxon>Hexapoda</taxon>
        <taxon>Insecta</taxon>
        <taxon>Pterygota</taxon>
        <taxon>Neoptera</taxon>
        <taxon>Polyneoptera</taxon>
        <taxon>Phasmatodea</taxon>
        <taxon>Verophasmatodea</taxon>
        <taxon>Anareolatae</taxon>
        <taxon>Phasmatidae</taxon>
        <taxon>Eurycanthinae</taxon>
        <taxon>Dryococelus</taxon>
    </lineage>
</organism>
<feature type="region of interest" description="Disordered" evidence="1">
    <location>
        <begin position="98"/>
        <end position="121"/>
    </location>
</feature>
<sequence length="451" mass="50899">MDAWRDMAVVSGKKKLNAEETLLVYCHHTDVRKQKRPILQGLGNVSTLEVYTRRWFGYEAFRFLDDRDKPRPRMDTEPVVVIEGDPIQQHMDIQKDDTEFAQPSAPKRTNRRQQASKMGSYSTRVGVQHAVCDILMKTDRGLFAKPTFNYGPDHAFHSTEPDNSFPHMYMQQPSPHPIAPYLHSQRPLLPHLPLSSPSSRPPTLLNLDEQETTLSSVSARDCALVQLPLIFSCNTSTNAAQTSGTISPIACFETRKTYCMLVYESLVAKNGDVTANHKLIDIDSYIAAHKQNMVLVIHVRVSFRWIDSCAVRARVPQYCSAHYVQCAFDVALQPRRTSVHASLELTPALLHLDRAEYVMFHSQRRDRSGSREGPDDAGERQRRVPDDNSTVCVLTSHQGEPGLIPGRVTGISHVGIMLGDTTGRWVFSGISRFLRPFIPAPLHTHLIHPHR</sequence>
<reference evidence="2 3" key="1">
    <citation type="submission" date="2023-02" db="EMBL/GenBank/DDBJ databases">
        <title>LHISI_Scaffold_Assembly.</title>
        <authorList>
            <person name="Stuart O.P."/>
            <person name="Cleave R."/>
            <person name="Magrath M.J.L."/>
            <person name="Mikheyev A.S."/>
        </authorList>
    </citation>
    <scope>NUCLEOTIDE SEQUENCE [LARGE SCALE GENOMIC DNA]</scope>
    <source>
        <strain evidence="2">Daus_M_001</strain>
        <tissue evidence="2">Leg muscle</tissue>
    </source>
</reference>
<protein>
    <submittedName>
        <fullName evidence="2">Uncharacterized protein</fullName>
    </submittedName>
</protein>
<dbReference type="Proteomes" id="UP001159363">
    <property type="component" value="Chromosome 9"/>
</dbReference>
<feature type="compositionally biased region" description="Basic and acidic residues" evidence="1">
    <location>
        <begin position="363"/>
        <end position="386"/>
    </location>
</feature>